<comment type="subunit">
    <text evidence="1">Homodimer.</text>
</comment>
<comment type="catalytic activity">
    <reaction evidence="1">
        <text>a 3-(acyloxy)acyl derivative of bacterial toxin + H2O = a 3-hydroxyacyl derivative of bacterial toxin + a fatty acid + H(+)</text>
        <dbReference type="Rhea" id="RHEA:12032"/>
        <dbReference type="ChEBI" id="CHEBI:15377"/>
        <dbReference type="ChEBI" id="CHEBI:15378"/>
        <dbReference type="ChEBI" id="CHEBI:28868"/>
        <dbReference type="ChEBI" id="CHEBI:136853"/>
        <dbReference type="ChEBI" id="CHEBI:140675"/>
        <dbReference type="EC" id="3.1.1.77"/>
    </reaction>
</comment>
<keyword evidence="5" id="KW-1185">Reference proteome</keyword>
<keyword evidence="1" id="KW-0472">Membrane</keyword>
<proteinExistence type="inferred from homology"/>
<dbReference type="InterPro" id="IPR018550">
    <property type="entry name" value="Lipid-A_deacylase-rel"/>
</dbReference>
<keyword evidence="3" id="KW-0732">Signal</keyword>
<dbReference type="eggNOG" id="COG3637">
    <property type="taxonomic scope" value="Bacteria"/>
</dbReference>
<dbReference type="Proteomes" id="UP000003973">
    <property type="component" value="Unassembled WGS sequence"/>
</dbReference>
<sequence>MRGVRYCLGAILASLVFLSAPSQAADQNTNSFVDGVSFEVGVGEHVQLARVGFQWDWNKDWFRTAGGWHLNGYWDLNLGWWHGTRYNDEHETQNIGVIGITPVFRWENASKKGAYVEAGIGASLFSENYNNNGNKMGTSFEFADHIGVGYVFRNNFDLGLRVQHYSNAGISKPNDGENFIVLRGAYRF</sequence>
<comment type="caution">
    <text evidence="4">The sequence shown here is derived from an EMBL/GenBank/DDBJ whole genome shotgun (WGS) entry which is preliminary data.</text>
</comment>
<dbReference type="Pfam" id="PF09411">
    <property type="entry name" value="PagL"/>
    <property type="match status" value="1"/>
</dbReference>
<protein>
    <recommendedName>
        <fullName evidence="1">Lipid A deacylase</fullName>
        <ecNumber evidence="1">3.1.1.77</ecNumber>
    </recommendedName>
    <alternativeName>
        <fullName evidence="1">LPS 3-O-deacylase</fullName>
    </alternativeName>
    <alternativeName>
        <fullName evidence="1">Outer membrane enzyme</fullName>
    </alternativeName>
</protein>
<dbReference type="InterPro" id="IPR011250">
    <property type="entry name" value="OMP/PagP_B-barrel"/>
</dbReference>
<reference evidence="4" key="1">
    <citation type="submission" date="2011-10" db="EMBL/GenBank/DDBJ databases">
        <title>The Genome Sequence of Oxalobacter formigenes HOxBLS.</title>
        <authorList>
            <consortium name="The Broad Institute Genome Sequencing Platform"/>
            <person name="Earl A."/>
            <person name="Ward D."/>
            <person name="Feldgarden M."/>
            <person name="Gevers D."/>
            <person name="Allison M.J."/>
            <person name="Humphrey S."/>
            <person name="Young S.K."/>
            <person name="Zeng Q."/>
            <person name="Gargeya S."/>
            <person name="Fitzgerald M."/>
            <person name="Haas B."/>
            <person name="Abouelleil A."/>
            <person name="Alvarado L."/>
            <person name="Arachchi H.M."/>
            <person name="Berlin A."/>
            <person name="Brown A."/>
            <person name="Chapman S.B."/>
            <person name="Chen Z."/>
            <person name="Dunbar C."/>
            <person name="Freedman E."/>
            <person name="Gearin G."/>
            <person name="Goldberg J."/>
            <person name="Griggs A."/>
            <person name="Gujja S."/>
            <person name="Heiman D."/>
            <person name="Howarth C."/>
            <person name="Larson L."/>
            <person name="Lui A."/>
            <person name="MacDonald P.J.P."/>
            <person name="Montmayeur A."/>
            <person name="Murphy C."/>
            <person name="Neiman D."/>
            <person name="Pearson M."/>
            <person name="Priest M."/>
            <person name="Roberts A."/>
            <person name="Saif S."/>
            <person name="Shea T."/>
            <person name="Shenoy N."/>
            <person name="Sisk P."/>
            <person name="Stolte C."/>
            <person name="Sykes S."/>
            <person name="Wortman J."/>
            <person name="Nusbaum C."/>
            <person name="Birren B."/>
        </authorList>
    </citation>
    <scope>NUCLEOTIDE SEQUENCE [LARGE SCALE GENOMIC DNA]</scope>
    <source>
        <strain evidence="4">HOxBLS</strain>
    </source>
</reference>
<dbReference type="SUPFAM" id="SSF56925">
    <property type="entry name" value="OMPA-like"/>
    <property type="match status" value="1"/>
</dbReference>
<evidence type="ECO:0000313" key="4">
    <source>
        <dbReference type="EMBL" id="EEO28345.2"/>
    </source>
</evidence>
<feature type="signal peptide" evidence="3">
    <location>
        <begin position="1"/>
        <end position="24"/>
    </location>
</feature>
<comment type="similarity">
    <text evidence="1">Belongs to the PagL family.</text>
</comment>
<dbReference type="Gene3D" id="2.40.160.20">
    <property type="match status" value="1"/>
</dbReference>
<dbReference type="EC" id="3.1.1.77" evidence="1"/>
<name>C3X559_9BURK</name>
<evidence type="ECO:0000256" key="2">
    <source>
        <dbReference type="PIRSR" id="PIRSR029681-2"/>
    </source>
</evidence>
<evidence type="ECO:0000256" key="1">
    <source>
        <dbReference type="PIRNR" id="PIRNR029681"/>
    </source>
</evidence>
<dbReference type="PIRSF" id="PIRSF029681">
    <property type="entry name" value="PagL"/>
    <property type="match status" value="1"/>
</dbReference>
<dbReference type="EMBL" id="ACDP02000002">
    <property type="protein sequence ID" value="EEO28345.2"/>
    <property type="molecule type" value="Genomic_DNA"/>
</dbReference>
<dbReference type="GO" id="GO:0009279">
    <property type="term" value="C:cell outer membrane"/>
    <property type="evidence" value="ECO:0007669"/>
    <property type="project" value="UniProtKB-SubCell"/>
</dbReference>
<evidence type="ECO:0000313" key="5">
    <source>
        <dbReference type="Proteomes" id="UP000003973"/>
    </source>
</evidence>
<accession>C3X559</accession>
<dbReference type="HOGENOM" id="CLU_093405_1_0_4"/>
<keyword evidence="1" id="KW-0378">Hydrolase</keyword>
<keyword evidence="1" id="KW-0998">Cell outer membrane</keyword>
<feature type="chain" id="PRO_5002934067" description="Lipid A deacylase" evidence="3">
    <location>
        <begin position="25"/>
        <end position="188"/>
    </location>
</feature>
<organism evidence="4 5">
    <name type="scientific">Oxalobacter paraformigenes</name>
    <dbReference type="NCBI Taxonomy" id="556268"/>
    <lineage>
        <taxon>Bacteria</taxon>
        <taxon>Pseudomonadati</taxon>
        <taxon>Pseudomonadota</taxon>
        <taxon>Betaproteobacteria</taxon>
        <taxon>Burkholderiales</taxon>
        <taxon>Oxalobacteraceae</taxon>
        <taxon>Oxalobacter</taxon>
    </lineage>
</organism>
<evidence type="ECO:0000256" key="3">
    <source>
        <dbReference type="SAM" id="SignalP"/>
    </source>
</evidence>
<gene>
    <name evidence="4" type="ORF">OFAG_01498</name>
</gene>
<feature type="site" description="Critical for activity" evidence="2">
    <location>
        <position position="167"/>
    </location>
</feature>
<comment type="function">
    <text evidence="1">Has lipid A 3-O-deacylase activity. Hydrolyzes the ester bond at the 3 position of lipid A, a bioactive component of lipopolysaccharide (LPS), thereby releasing the primary fatty acyl moiety.</text>
</comment>
<dbReference type="GO" id="GO:0050528">
    <property type="term" value="F:acyloxyacyl hydrolase activity"/>
    <property type="evidence" value="ECO:0007669"/>
    <property type="project" value="UniProtKB-EC"/>
</dbReference>
<dbReference type="RefSeq" id="WP_020994727.1">
    <property type="nucleotide sequence ID" value="NZ_CABMNL010000001.1"/>
</dbReference>
<comment type="subcellular location">
    <subcellularLocation>
        <location evidence="1">Cell outer membrane</location>
        <topology evidence="1">Multi-pass membrane protein</topology>
    </subcellularLocation>
</comment>
<dbReference type="AlphaFoldDB" id="C3X559"/>